<feature type="domain" description="Phage head morphogenesis" evidence="1">
    <location>
        <begin position="191"/>
        <end position="298"/>
    </location>
</feature>
<evidence type="ECO:0000259" key="1">
    <source>
        <dbReference type="Pfam" id="PF04233"/>
    </source>
</evidence>
<evidence type="ECO:0000313" key="2">
    <source>
        <dbReference type="EMBL" id="CCI81996.1"/>
    </source>
</evidence>
<gene>
    <name evidence="2" type="ORF">BN55_01425</name>
</gene>
<reference evidence="2 3" key="1">
    <citation type="submission" date="2012-06" db="EMBL/GenBank/DDBJ databases">
        <title>Draft Genome Sequence of Lactobacillus hominis Strain CRBIP 24.179T, isolated from human intestine.</title>
        <authorList>
            <person name="Cousin S."/>
            <person name="Ma L."/>
            <person name="Bizet C."/>
            <person name="Loux V."/>
            <person name="Bouchier C."/>
            <person name="Clermont D."/>
            <person name="Creno S."/>
        </authorList>
    </citation>
    <scope>NUCLEOTIDE SEQUENCE [LARGE SCALE GENOMIC DNA]</scope>
    <source>
        <strain evidence="3">CRBIP 24.179T</strain>
    </source>
</reference>
<dbReference type="AlphaFoldDB" id="I7JV05"/>
<evidence type="ECO:0000313" key="3">
    <source>
        <dbReference type="Proteomes" id="UP000009320"/>
    </source>
</evidence>
<dbReference type="EMBL" id="CAKE01000012">
    <property type="protein sequence ID" value="CCI81996.1"/>
    <property type="molecule type" value="Genomic_DNA"/>
</dbReference>
<proteinExistence type="predicted"/>
<name>I7JV05_9LACO</name>
<accession>I7JV05</accession>
<dbReference type="NCBIfam" id="TIGR01641">
    <property type="entry name" value="phageSPP1_gp7"/>
    <property type="match status" value="1"/>
</dbReference>
<dbReference type="PATRIC" id="fig|1423758.3.peg.1082"/>
<dbReference type="GeneID" id="82847219"/>
<dbReference type="Pfam" id="PF04233">
    <property type="entry name" value="Phage_Mu_F"/>
    <property type="match status" value="1"/>
</dbReference>
<dbReference type="RefSeq" id="WP_008470952.1">
    <property type="nucleotide sequence ID" value="NZ_AYZP01000002.1"/>
</dbReference>
<dbReference type="InterPro" id="IPR006528">
    <property type="entry name" value="Phage_head_morphogenesis_dom"/>
</dbReference>
<dbReference type="Proteomes" id="UP000009320">
    <property type="component" value="Unassembled WGS sequence"/>
</dbReference>
<dbReference type="OrthoDB" id="9765386at2"/>
<dbReference type="eggNOG" id="COG2369">
    <property type="taxonomic scope" value="Bacteria"/>
</dbReference>
<keyword evidence="3" id="KW-1185">Reference proteome</keyword>
<dbReference type="STRING" id="1423758.FC41_GL001072"/>
<organism evidence="2 3">
    <name type="scientific">Lactobacillus hominis DSM 23910 = CRBIP 24.179</name>
    <dbReference type="NCBI Taxonomy" id="1423758"/>
    <lineage>
        <taxon>Bacteria</taxon>
        <taxon>Bacillati</taxon>
        <taxon>Bacillota</taxon>
        <taxon>Bacilli</taxon>
        <taxon>Lactobacillales</taxon>
        <taxon>Lactobacillaceae</taxon>
        <taxon>Lactobacillus</taxon>
    </lineage>
</organism>
<comment type="caution">
    <text evidence="2">The sequence shown here is derived from an EMBL/GenBank/DDBJ whole genome shotgun (WGS) entry which is preliminary data.</text>
</comment>
<protein>
    <submittedName>
        <fullName evidence="2">Putative phage head protein</fullName>
    </submittedName>
</protein>
<sequence length="360" mass="42316">MKSSTYWRNRGLQAKKKRLEDSAEYELAMKSRLKDLEKEVEKETLNYLQRYASENSTDLKQAAKDLSHSTNWSMTLDEFEAKARAGGYEKELNTEYYKSRIYRLQQLHDQMVEFGKKYGASEELRMRDSLIKVFNDTYLRQTYNKQVLDGKININFSHFNEKELENIVYHPWKGSDFSKRIWKNYTQVLPDALTDAMLRGTFLGYSSEKVVKILREQVSNVANNNLHRLVVTEMGHAAEEATYQFYKDSDIEKYQYLATLESRTCDQCAHLDEKIFKVSEKREGINYPLIHPYCRCTTVPYMDDLPNLETRWSRDRETGKGTFVKNQTFSEWATGKKQNRMPTFSKWKKLTGVVTLSLGL</sequence>